<organism evidence="1 2">
    <name type="scientific">Mycena maculata</name>
    <dbReference type="NCBI Taxonomy" id="230809"/>
    <lineage>
        <taxon>Eukaryota</taxon>
        <taxon>Fungi</taxon>
        <taxon>Dikarya</taxon>
        <taxon>Basidiomycota</taxon>
        <taxon>Agaricomycotina</taxon>
        <taxon>Agaricomycetes</taxon>
        <taxon>Agaricomycetidae</taxon>
        <taxon>Agaricales</taxon>
        <taxon>Marasmiineae</taxon>
        <taxon>Mycenaceae</taxon>
        <taxon>Mycena</taxon>
    </lineage>
</organism>
<dbReference type="Proteomes" id="UP001215280">
    <property type="component" value="Unassembled WGS sequence"/>
</dbReference>
<dbReference type="EMBL" id="JARJLG010000176">
    <property type="protein sequence ID" value="KAJ7732332.1"/>
    <property type="molecule type" value="Genomic_DNA"/>
</dbReference>
<comment type="caution">
    <text evidence="1">The sequence shown here is derived from an EMBL/GenBank/DDBJ whole genome shotgun (WGS) entry which is preliminary data.</text>
</comment>
<proteinExistence type="predicted"/>
<accession>A0AAD7I2D2</accession>
<sequence length="220" mass="24478">MGTDPNHIHNQPIWASFRTHVALDLFNKAQQLEDFTAAPWFPPGFPHEGSEIRQPVDWGEGGVRQCFQYSLKHIPPSAPYRSTKWVVHGKQRVPGTRHHSLGQVDFGALIYEPTEPLRDLLTDGKAMLSLMIDSVQSGRAIRLAPEVHPLIEPYSNVVVGYAERIVARYSQDGDPSSNLVHVFAERPVSRRVCASFNCPNLLPAAGPDQCLHHIITPPGN</sequence>
<name>A0AAD7I2D2_9AGAR</name>
<keyword evidence="2" id="KW-1185">Reference proteome</keyword>
<gene>
    <name evidence="1" type="ORF">DFH07DRAFT_846538</name>
</gene>
<protein>
    <submittedName>
        <fullName evidence="1">Uncharacterized protein</fullName>
    </submittedName>
</protein>
<reference evidence="1" key="1">
    <citation type="submission" date="2023-03" db="EMBL/GenBank/DDBJ databases">
        <title>Massive genome expansion in bonnet fungi (Mycena s.s.) driven by repeated elements and novel gene families across ecological guilds.</title>
        <authorList>
            <consortium name="Lawrence Berkeley National Laboratory"/>
            <person name="Harder C.B."/>
            <person name="Miyauchi S."/>
            <person name="Viragh M."/>
            <person name="Kuo A."/>
            <person name="Thoen E."/>
            <person name="Andreopoulos B."/>
            <person name="Lu D."/>
            <person name="Skrede I."/>
            <person name="Drula E."/>
            <person name="Henrissat B."/>
            <person name="Morin E."/>
            <person name="Kohler A."/>
            <person name="Barry K."/>
            <person name="LaButti K."/>
            <person name="Morin E."/>
            <person name="Salamov A."/>
            <person name="Lipzen A."/>
            <person name="Mereny Z."/>
            <person name="Hegedus B."/>
            <person name="Baldrian P."/>
            <person name="Stursova M."/>
            <person name="Weitz H."/>
            <person name="Taylor A."/>
            <person name="Grigoriev I.V."/>
            <person name="Nagy L.G."/>
            <person name="Martin F."/>
            <person name="Kauserud H."/>
        </authorList>
    </citation>
    <scope>NUCLEOTIDE SEQUENCE</scope>
    <source>
        <strain evidence="1">CBHHK188m</strain>
    </source>
</reference>
<dbReference type="AlphaFoldDB" id="A0AAD7I2D2"/>
<evidence type="ECO:0000313" key="1">
    <source>
        <dbReference type="EMBL" id="KAJ7732332.1"/>
    </source>
</evidence>
<evidence type="ECO:0000313" key="2">
    <source>
        <dbReference type="Proteomes" id="UP001215280"/>
    </source>
</evidence>